<evidence type="ECO:0000313" key="2">
    <source>
        <dbReference type="Proteomes" id="UP000076962"/>
    </source>
</evidence>
<dbReference type="EMBL" id="LUTY01001755">
    <property type="protein sequence ID" value="OAD21268.1"/>
    <property type="molecule type" value="Genomic_DNA"/>
</dbReference>
<comment type="caution">
    <text evidence="1">The sequence shown here is derived from an EMBL/GenBank/DDBJ whole genome shotgun (WGS) entry which is preliminary data.</text>
</comment>
<organism evidence="1 2">
    <name type="scientific">Candidatus Thiomargarita nelsonii</name>
    <dbReference type="NCBI Taxonomy" id="1003181"/>
    <lineage>
        <taxon>Bacteria</taxon>
        <taxon>Pseudomonadati</taxon>
        <taxon>Pseudomonadota</taxon>
        <taxon>Gammaproteobacteria</taxon>
        <taxon>Thiotrichales</taxon>
        <taxon>Thiotrichaceae</taxon>
        <taxon>Thiomargarita</taxon>
    </lineage>
</organism>
<gene>
    <name evidence="1" type="ORF">THIOM_002971</name>
</gene>
<dbReference type="AlphaFoldDB" id="A0A176S033"/>
<name>A0A176S033_9GAMM</name>
<evidence type="ECO:0000313" key="1">
    <source>
        <dbReference type="EMBL" id="OAD21268.1"/>
    </source>
</evidence>
<accession>A0A176S033</accession>
<protein>
    <submittedName>
        <fullName evidence="1">Uncharacterized protein</fullName>
    </submittedName>
</protein>
<dbReference type="Proteomes" id="UP000076962">
    <property type="component" value="Unassembled WGS sequence"/>
</dbReference>
<reference evidence="1 2" key="1">
    <citation type="submission" date="2016-05" db="EMBL/GenBank/DDBJ databases">
        <title>Single-cell genome of chain-forming Candidatus Thiomargarita nelsonii and comparison to other large sulfur-oxidizing bacteria.</title>
        <authorList>
            <person name="Winkel M."/>
            <person name="Salman V."/>
            <person name="Woyke T."/>
            <person name="Schulz-Vogt H."/>
            <person name="Richter M."/>
            <person name="Flood B."/>
            <person name="Bailey J."/>
            <person name="Amann R."/>
            <person name="Mussmann M."/>
        </authorList>
    </citation>
    <scope>NUCLEOTIDE SEQUENCE [LARGE SCALE GENOMIC DNA]</scope>
    <source>
        <strain evidence="1 2">THI036</strain>
    </source>
</reference>
<sequence length="45" mass="5028">MAITNKGPCLIEGNDNWCKTLFQIPTAKGLRFLADNVANMKIVYN</sequence>
<keyword evidence="2" id="KW-1185">Reference proteome</keyword>
<proteinExistence type="predicted"/>